<sequence length="163" mass="18864">MKYHILFCVLPALCVAKVAEQHIVPSVQNEVEARVIGIGESEATQKQRDDQIQEQQFIKDGFCHWGINDWHKPGSHVKCGCLKCTCDLGGNWNCSFFFKYCPYFYCGNEIYNPSTELCCCGKIYSKREDFQCCGYFYYNTKTSRCCNFYSVKPVKTVCPKYRV</sequence>
<accession>A0A7D9L6H1</accession>
<dbReference type="EMBL" id="CACRXK020012849">
    <property type="protein sequence ID" value="CAB4024116.1"/>
    <property type="molecule type" value="Genomic_DNA"/>
</dbReference>
<protein>
    <submittedName>
        <fullName evidence="1">Uncharacterized protein</fullName>
    </submittedName>
</protein>
<evidence type="ECO:0000313" key="2">
    <source>
        <dbReference type="Proteomes" id="UP001152795"/>
    </source>
</evidence>
<name>A0A7D9L6H1_PARCT</name>
<comment type="caution">
    <text evidence="1">The sequence shown here is derived from an EMBL/GenBank/DDBJ whole genome shotgun (WGS) entry which is preliminary data.</text>
</comment>
<proteinExistence type="predicted"/>
<dbReference type="AlphaFoldDB" id="A0A7D9L6H1"/>
<dbReference type="Proteomes" id="UP001152795">
    <property type="component" value="Unassembled WGS sequence"/>
</dbReference>
<gene>
    <name evidence="1" type="ORF">PACLA_8A079592</name>
</gene>
<keyword evidence="2" id="KW-1185">Reference proteome</keyword>
<reference evidence="1" key="1">
    <citation type="submission" date="2020-04" db="EMBL/GenBank/DDBJ databases">
        <authorList>
            <person name="Alioto T."/>
            <person name="Alioto T."/>
            <person name="Gomez Garrido J."/>
        </authorList>
    </citation>
    <scope>NUCLEOTIDE SEQUENCE</scope>
    <source>
        <strain evidence="1">A484AB</strain>
    </source>
</reference>
<organism evidence="1 2">
    <name type="scientific">Paramuricea clavata</name>
    <name type="common">Red gorgonian</name>
    <name type="synonym">Violescent sea-whip</name>
    <dbReference type="NCBI Taxonomy" id="317549"/>
    <lineage>
        <taxon>Eukaryota</taxon>
        <taxon>Metazoa</taxon>
        <taxon>Cnidaria</taxon>
        <taxon>Anthozoa</taxon>
        <taxon>Octocorallia</taxon>
        <taxon>Malacalcyonacea</taxon>
        <taxon>Plexauridae</taxon>
        <taxon>Paramuricea</taxon>
    </lineage>
</organism>
<dbReference type="OrthoDB" id="5989849at2759"/>
<evidence type="ECO:0000313" key="1">
    <source>
        <dbReference type="EMBL" id="CAB4024116.1"/>
    </source>
</evidence>